<dbReference type="Proteomes" id="UP000504634">
    <property type="component" value="Unplaced"/>
</dbReference>
<dbReference type="OrthoDB" id="7882537at2759"/>
<sequence length="85" mass="9060">MVINLNPSTSTNANGSPHSNLMGIISHTVLDGVVYLHVVCAGDSSAKWVTMAEAMAYCPTGVIAYTKLQLSQIYGIPMDVLFESN</sequence>
<keyword evidence="1" id="KW-1185">Reference proteome</keyword>
<reference evidence="2" key="1">
    <citation type="submission" date="2025-08" db="UniProtKB">
        <authorList>
            <consortium name="RefSeq"/>
        </authorList>
    </citation>
    <scope>IDENTIFICATION</scope>
    <source>
        <strain evidence="2">11010-0011.00</strain>
        <tissue evidence="2">Whole body</tissue>
    </source>
</reference>
<dbReference type="GeneID" id="115630012"/>
<evidence type="ECO:0000313" key="1">
    <source>
        <dbReference type="Proteomes" id="UP000504634"/>
    </source>
</evidence>
<proteinExistence type="predicted"/>
<dbReference type="RefSeq" id="XP_030382499.1">
    <property type="nucleotide sequence ID" value="XM_030526639.1"/>
</dbReference>
<organism evidence="1 2">
    <name type="scientific">Drosophila lebanonensis</name>
    <name type="common">Fruit fly</name>
    <name type="synonym">Scaptodrosophila lebanonensis</name>
    <dbReference type="NCBI Taxonomy" id="7225"/>
    <lineage>
        <taxon>Eukaryota</taxon>
        <taxon>Metazoa</taxon>
        <taxon>Ecdysozoa</taxon>
        <taxon>Arthropoda</taxon>
        <taxon>Hexapoda</taxon>
        <taxon>Insecta</taxon>
        <taxon>Pterygota</taxon>
        <taxon>Neoptera</taxon>
        <taxon>Endopterygota</taxon>
        <taxon>Diptera</taxon>
        <taxon>Brachycera</taxon>
        <taxon>Muscomorpha</taxon>
        <taxon>Ephydroidea</taxon>
        <taxon>Drosophilidae</taxon>
        <taxon>Scaptodrosophila</taxon>
    </lineage>
</organism>
<protein>
    <submittedName>
        <fullName evidence="2">Uncharacterized protein LOC115630012</fullName>
    </submittedName>
</protein>
<evidence type="ECO:0000313" key="2">
    <source>
        <dbReference type="RefSeq" id="XP_030382499.1"/>
    </source>
</evidence>
<gene>
    <name evidence="2" type="primary">LOC115630012</name>
</gene>
<name>A0A6J2U291_DROLE</name>
<dbReference type="AlphaFoldDB" id="A0A6J2U291"/>
<accession>A0A6J2U291</accession>